<sequence length="350" mass="41056">MASKLDNTSMPKLKLFNIGKTANAFINQLLLIREKQGEIYEELLMLEMRILCKFLPQNFDQLQYFITPITYSPLNNNQKAVQVKNKCYKIIQEAKRSWLNIFFNACEIKIQAYDSQHQNTFLQLESQSIVTNNVNDSSISNQIKEYLIYRTNKLKQDIYKKVAKSRAIVLQIRQHSSSSRKQKIIGVSPEPYIDLMSHQFIKRQWNHLSLGPSCIRLNQSAIRPRKQQEILIKKEHKNIDQKVVHHLASQPNNIPVKSRILKTYSDDLLNYFNHSYFSPLTYKNEIQALEQARTALSIRRKLKKSNLILRVTDKGHNFYIGSAIEFDKKVQKFFQDTNAFVILEENPFNE</sequence>
<dbReference type="EMBL" id="CAJOBI010105854">
    <property type="protein sequence ID" value="CAF4609903.1"/>
    <property type="molecule type" value="Genomic_DNA"/>
</dbReference>
<evidence type="ECO:0000313" key="1">
    <source>
        <dbReference type="EMBL" id="CAF4609903.1"/>
    </source>
</evidence>
<name>A0A8S2Z675_9BILA</name>
<accession>A0A8S2Z675</accession>
<evidence type="ECO:0000313" key="2">
    <source>
        <dbReference type="Proteomes" id="UP000676336"/>
    </source>
</evidence>
<dbReference type="Proteomes" id="UP000676336">
    <property type="component" value="Unassembled WGS sequence"/>
</dbReference>
<protein>
    <submittedName>
        <fullName evidence="1">Uncharacterized protein</fullName>
    </submittedName>
</protein>
<comment type="caution">
    <text evidence="1">The sequence shown here is derived from an EMBL/GenBank/DDBJ whole genome shotgun (WGS) entry which is preliminary data.</text>
</comment>
<gene>
    <name evidence="1" type="ORF">SMN809_LOCUS39432</name>
</gene>
<feature type="non-terminal residue" evidence="1">
    <location>
        <position position="350"/>
    </location>
</feature>
<organism evidence="1 2">
    <name type="scientific">Rotaria magnacalcarata</name>
    <dbReference type="NCBI Taxonomy" id="392030"/>
    <lineage>
        <taxon>Eukaryota</taxon>
        <taxon>Metazoa</taxon>
        <taxon>Spiralia</taxon>
        <taxon>Gnathifera</taxon>
        <taxon>Rotifera</taxon>
        <taxon>Eurotatoria</taxon>
        <taxon>Bdelloidea</taxon>
        <taxon>Philodinida</taxon>
        <taxon>Philodinidae</taxon>
        <taxon>Rotaria</taxon>
    </lineage>
</organism>
<proteinExistence type="predicted"/>
<dbReference type="AlphaFoldDB" id="A0A8S2Z675"/>
<reference evidence="1" key="1">
    <citation type="submission" date="2021-02" db="EMBL/GenBank/DDBJ databases">
        <authorList>
            <person name="Nowell W R."/>
        </authorList>
    </citation>
    <scope>NUCLEOTIDE SEQUENCE</scope>
</reference>